<evidence type="ECO:0000313" key="7">
    <source>
        <dbReference type="Proteomes" id="UP000289738"/>
    </source>
</evidence>
<keyword evidence="3" id="KW-0862">Zinc</keyword>
<evidence type="ECO:0000256" key="1">
    <source>
        <dbReference type="ARBA" id="ARBA00022723"/>
    </source>
</evidence>
<evidence type="ECO:0000256" key="4">
    <source>
        <dbReference type="PROSITE-ProRule" id="PRU00325"/>
    </source>
</evidence>
<keyword evidence="1" id="KW-0479">Metal-binding</keyword>
<dbReference type="InterPro" id="IPR007527">
    <property type="entry name" value="Znf_SWIM"/>
</dbReference>
<sequence length="385" mass="44011">MSKGDEITNVVVNRKDELDDRHELPDHSGVCEEKILVIGMSFGSLPVAQKFYANYAKKVGFVTKIRNTNFDKTRKESKIPVNQSIYCTREGYRESRVNAATRANRITAMRCRARMYVVLDKEKESWVVSRLELRHSHPCSAKKVVHYHEYRDLTMHAKCVITDNDEAGIRPNKTYLALANEVVGPPTWVFLKRMHGLPFVSFVGVNHHGKSTLLGHALLGSEKIPNFEWVFTQWVRCVGTAPRGIITDQCKVIAGAIRKVLPDTVHRWCIWHIMKKSQFKLGGYARVEFDPLSRKGQCECNKFESAGILCCHTLAVWSYYRVDTVPSCNVLPRWSKNVICKHTYIKSSHDVARSDESNNLFRHLCSEFYNVAQEFVACDEKAAVL</sequence>
<dbReference type="GO" id="GO:0008270">
    <property type="term" value="F:zinc ion binding"/>
    <property type="evidence" value="ECO:0007669"/>
    <property type="project" value="UniProtKB-KW"/>
</dbReference>
<gene>
    <name evidence="6" type="ORF">Ahy_B06g081085</name>
</gene>
<dbReference type="PANTHER" id="PTHR47718">
    <property type="entry name" value="OS01G0519700 PROTEIN"/>
    <property type="match status" value="1"/>
</dbReference>
<comment type="caution">
    <text evidence="6">The sequence shown here is derived from an EMBL/GenBank/DDBJ whole genome shotgun (WGS) entry which is preliminary data.</text>
</comment>
<proteinExistence type="predicted"/>
<dbReference type="InterPro" id="IPR018289">
    <property type="entry name" value="MULE_transposase_dom"/>
</dbReference>
<dbReference type="Pfam" id="PF03101">
    <property type="entry name" value="FAR1"/>
    <property type="match status" value="1"/>
</dbReference>
<dbReference type="AlphaFoldDB" id="A0A444YK37"/>
<keyword evidence="7" id="KW-1185">Reference proteome</keyword>
<dbReference type="SMART" id="SM00575">
    <property type="entry name" value="ZnF_PMZ"/>
    <property type="match status" value="1"/>
</dbReference>
<evidence type="ECO:0000313" key="6">
    <source>
        <dbReference type="EMBL" id="RYR02274.1"/>
    </source>
</evidence>
<dbReference type="Proteomes" id="UP000289738">
    <property type="component" value="Chromosome B06"/>
</dbReference>
<dbReference type="PROSITE" id="PS50966">
    <property type="entry name" value="ZF_SWIM"/>
    <property type="match status" value="1"/>
</dbReference>
<evidence type="ECO:0000259" key="5">
    <source>
        <dbReference type="PROSITE" id="PS50966"/>
    </source>
</evidence>
<name>A0A444YK37_ARAHY</name>
<reference evidence="6 7" key="1">
    <citation type="submission" date="2019-01" db="EMBL/GenBank/DDBJ databases">
        <title>Sequencing of cultivated peanut Arachis hypogaea provides insights into genome evolution and oil improvement.</title>
        <authorList>
            <person name="Chen X."/>
        </authorList>
    </citation>
    <scope>NUCLEOTIDE SEQUENCE [LARGE SCALE GENOMIC DNA]</scope>
    <source>
        <strain evidence="7">cv. Fuhuasheng</strain>
        <tissue evidence="6">Leaves</tissue>
    </source>
</reference>
<accession>A0A444YK37</accession>
<dbReference type="STRING" id="3818.A0A444YK37"/>
<dbReference type="PANTHER" id="PTHR47718:SF13">
    <property type="entry name" value="OS09G0290500 PROTEIN"/>
    <property type="match status" value="1"/>
</dbReference>
<keyword evidence="2 4" id="KW-0863">Zinc-finger</keyword>
<evidence type="ECO:0000256" key="3">
    <source>
        <dbReference type="ARBA" id="ARBA00022833"/>
    </source>
</evidence>
<dbReference type="InterPro" id="IPR006564">
    <property type="entry name" value="Znf_PMZ"/>
</dbReference>
<evidence type="ECO:0000256" key="2">
    <source>
        <dbReference type="ARBA" id="ARBA00022771"/>
    </source>
</evidence>
<protein>
    <recommendedName>
        <fullName evidence="5">SWIM-type domain-containing protein</fullName>
    </recommendedName>
</protein>
<dbReference type="Pfam" id="PF10551">
    <property type="entry name" value="MULE"/>
    <property type="match status" value="1"/>
</dbReference>
<organism evidence="6 7">
    <name type="scientific">Arachis hypogaea</name>
    <name type="common">Peanut</name>
    <dbReference type="NCBI Taxonomy" id="3818"/>
    <lineage>
        <taxon>Eukaryota</taxon>
        <taxon>Viridiplantae</taxon>
        <taxon>Streptophyta</taxon>
        <taxon>Embryophyta</taxon>
        <taxon>Tracheophyta</taxon>
        <taxon>Spermatophyta</taxon>
        <taxon>Magnoliopsida</taxon>
        <taxon>eudicotyledons</taxon>
        <taxon>Gunneridae</taxon>
        <taxon>Pentapetalae</taxon>
        <taxon>rosids</taxon>
        <taxon>fabids</taxon>
        <taxon>Fabales</taxon>
        <taxon>Fabaceae</taxon>
        <taxon>Papilionoideae</taxon>
        <taxon>50 kb inversion clade</taxon>
        <taxon>dalbergioids sensu lato</taxon>
        <taxon>Dalbergieae</taxon>
        <taxon>Pterocarpus clade</taxon>
        <taxon>Arachis</taxon>
    </lineage>
</organism>
<dbReference type="InterPro" id="IPR004330">
    <property type="entry name" value="FAR1_DNA_bnd_dom"/>
</dbReference>
<dbReference type="EMBL" id="SDMP01000016">
    <property type="protein sequence ID" value="RYR02274.1"/>
    <property type="molecule type" value="Genomic_DNA"/>
</dbReference>
<feature type="domain" description="SWIM-type" evidence="5">
    <location>
        <begin position="283"/>
        <end position="321"/>
    </location>
</feature>